<evidence type="ECO:0000313" key="3">
    <source>
        <dbReference type="Proteomes" id="UP001259659"/>
    </source>
</evidence>
<feature type="transmembrane region" description="Helical" evidence="1">
    <location>
        <begin position="113"/>
        <end position="133"/>
    </location>
</feature>
<dbReference type="RefSeq" id="WP_310919989.1">
    <property type="nucleotide sequence ID" value="NZ_JAMQON010000003.1"/>
</dbReference>
<evidence type="ECO:0000256" key="1">
    <source>
        <dbReference type="SAM" id="Phobius"/>
    </source>
</evidence>
<keyword evidence="1" id="KW-0812">Transmembrane</keyword>
<proteinExistence type="predicted"/>
<comment type="caution">
    <text evidence="2">The sequence shown here is derived from an EMBL/GenBank/DDBJ whole genome shotgun (WGS) entry which is preliminary data.</text>
</comment>
<protein>
    <submittedName>
        <fullName evidence="2">DoxX family protein</fullName>
    </submittedName>
</protein>
<evidence type="ECO:0000313" key="2">
    <source>
        <dbReference type="EMBL" id="MDS0260321.1"/>
    </source>
</evidence>
<keyword evidence="1" id="KW-0472">Membrane</keyword>
<reference evidence="2 3" key="1">
    <citation type="submission" date="2022-06" db="EMBL/GenBank/DDBJ databases">
        <title>Haloarcula sp. a new haloarchaeum isolate from saline soil.</title>
        <authorList>
            <person name="Strakova D."/>
            <person name="Galisteo C."/>
            <person name="Sanchez-Porro C."/>
            <person name="Ventosa A."/>
        </authorList>
    </citation>
    <scope>NUCLEOTIDE SEQUENCE [LARGE SCALE GENOMIC DNA]</scope>
    <source>
        <strain evidence="2 3">S1CR25-12</strain>
    </source>
</reference>
<feature type="transmembrane region" description="Helical" evidence="1">
    <location>
        <begin position="46"/>
        <end position="65"/>
    </location>
</feature>
<organism evidence="2 3">
    <name type="scientific">Haloarcula saliterrae</name>
    <dbReference type="NCBI Taxonomy" id="2950534"/>
    <lineage>
        <taxon>Archaea</taxon>
        <taxon>Methanobacteriati</taxon>
        <taxon>Methanobacteriota</taxon>
        <taxon>Stenosarchaea group</taxon>
        <taxon>Halobacteria</taxon>
        <taxon>Halobacteriales</taxon>
        <taxon>Haloarculaceae</taxon>
        <taxon>Haloarcula</taxon>
    </lineage>
</organism>
<keyword evidence="3" id="KW-1185">Reference proteome</keyword>
<keyword evidence="1" id="KW-1133">Transmembrane helix</keyword>
<name>A0ABU2FDI6_9EURY</name>
<feature type="transmembrane region" description="Helical" evidence="1">
    <location>
        <begin position="12"/>
        <end position="34"/>
    </location>
</feature>
<dbReference type="Proteomes" id="UP001259659">
    <property type="component" value="Unassembled WGS sequence"/>
</dbReference>
<feature type="transmembrane region" description="Helical" evidence="1">
    <location>
        <begin position="71"/>
        <end position="92"/>
    </location>
</feature>
<gene>
    <name evidence="2" type="ORF">NDI56_13030</name>
</gene>
<sequence length="140" mass="14203">MAFASPLAEGAFLAGRALFALVVSYLALGNLLDLEASVGYARSKGAPLASATVPLGSLGLIVGALSVLVGAYPAVGAVTILAILAPITVVMHDFWTMEGQDRQNEEIHFLKNVGLLGGALVFLALSSLSWPLAAGVGVGL</sequence>
<dbReference type="EMBL" id="JAMQON010000003">
    <property type="protein sequence ID" value="MDS0260321.1"/>
    <property type="molecule type" value="Genomic_DNA"/>
</dbReference>
<accession>A0ABU2FDI6</accession>